<organism evidence="1 2">
    <name type="scientific">Methanolobus vulcani</name>
    <dbReference type="NCBI Taxonomy" id="38026"/>
    <lineage>
        <taxon>Archaea</taxon>
        <taxon>Methanobacteriati</taxon>
        <taxon>Methanobacteriota</taxon>
        <taxon>Stenosarchaea group</taxon>
        <taxon>Methanomicrobia</taxon>
        <taxon>Methanosarcinales</taxon>
        <taxon>Methanosarcinaceae</taxon>
        <taxon>Methanolobus</taxon>
    </lineage>
</organism>
<evidence type="ECO:0000313" key="2">
    <source>
        <dbReference type="Proteomes" id="UP000199259"/>
    </source>
</evidence>
<sequence length="94" mass="11261">MKIGLRRKNGREFDNELYHNRNLVETMFSVLKKKYGEEVKAKRYHKQSKKVKLKQLVHNLDRYVKVVFIIQTRISTEPINQLILSINFLMSVNI</sequence>
<keyword evidence="2" id="KW-1185">Reference proteome</keyword>
<reference evidence="1 2" key="1">
    <citation type="submission" date="2016-10" db="EMBL/GenBank/DDBJ databases">
        <authorList>
            <person name="Varghese N."/>
            <person name="Submissions S."/>
        </authorList>
    </citation>
    <scope>NUCLEOTIDE SEQUENCE [LARGE SCALE GENOMIC DNA]</scope>
    <source>
        <strain evidence="1 2">PL 12/M</strain>
    </source>
</reference>
<dbReference type="AlphaFoldDB" id="A0A7Z7AWJ0"/>
<dbReference type="Proteomes" id="UP000199259">
    <property type="component" value="Unassembled WGS sequence"/>
</dbReference>
<evidence type="ECO:0000313" key="1">
    <source>
        <dbReference type="EMBL" id="SDF84044.1"/>
    </source>
</evidence>
<dbReference type="EMBL" id="FNCA01000004">
    <property type="protein sequence ID" value="SDF84044.1"/>
    <property type="molecule type" value="Genomic_DNA"/>
</dbReference>
<proteinExistence type="predicted"/>
<comment type="caution">
    <text evidence="1">The sequence shown here is derived from an EMBL/GenBank/DDBJ whole genome shotgun (WGS) entry which is preliminary data.</text>
</comment>
<name>A0A7Z7AWJ0_9EURY</name>
<gene>
    <name evidence="1" type="ORF">SAMN04488589_1484</name>
</gene>
<evidence type="ECO:0008006" key="3">
    <source>
        <dbReference type="Google" id="ProtNLM"/>
    </source>
</evidence>
<accession>A0A7Z7AWJ0</accession>
<protein>
    <recommendedName>
        <fullName evidence="3">Transposase DDE domain-containing protein</fullName>
    </recommendedName>
</protein>